<name>A0A3S4ZNL1_9PLAT</name>
<organism evidence="2 3">
    <name type="scientific">Protopolystoma xenopodis</name>
    <dbReference type="NCBI Taxonomy" id="117903"/>
    <lineage>
        <taxon>Eukaryota</taxon>
        <taxon>Metazoa</taxon>
        <taxon>Spiralia</taxon>
        <taxon>Lophotrochozoa</taxon>
        <taxon>Platyhelminthes</taxon>
        <taxon>Monogenea</taxon>
        <taxon>Polyopisthocotylea</taxon>
        <taxon>Polystomatidea</taxon>
        <taxon>Polystomatidae</taxon>
        <taxon>Protopolystoma</taxon>
    </lineage>
</organism>
<keyword evidence="3" id="KW-1185">Reference proteome</keyword>
<dbReference type="Proteomes" id="UP000784294">
    <property type="component" value="Unassembled WGS sequence"/>
</dbReference>
<proteinExistence type="predicted"/>
<gene>
    <name evidence="2" type="ORF">PXEA_LOCUS1300</name>
</gene>
<evidence type="ECO:0000256" key="1">
    <source>
        <dbReference type="SAM" id="MobiDB-lite"/>
    </source>
</evidence>
<evidence type="ECO:0000313" key="3">
    <source>
        <dbReference type="Proteomes" id="UP000784294"/>
    </source>
</evidence>
<dbReference type="AlphaFoldDB" id="A0A3S4ZNL1"/>
<accession>A0A3S4ZNL1</accession>
<evidence type="ECO:0000313" key="2">
    <source>
        <dbReference type="EMBL" id="VEL07860.1"/>
    </source>
</evidence>
<protein>
    <submittedName>
        <fullName evidence="2">Uncharacterized protein</fullName>
    </submittedName>
</protein>
<feature type="compositionally biased region" description="Low complexity" evidence="1">
    <location>
        <begin position="103"/>
        <end position="143"/>
    </location>
</feature>
<feature type="compositionally biased region" description="Polar residues" evidence="1">
    <location>
        <begin position="144"/>
        <end position="159"/>
    </location>
</feature>
<comment type="caution">
    <text evidence="2">The sequence shown here is derived from an EMBL/GenBank/DDBJ whole genome shotgun (WGS) entry which is preliminary data.</text>
</comment>
<reference evidence="2" key="1">
    <citation type="submission" date="2018-11" db="EMBL/GenBank/DDBJ databases">
        <authorList>
            <consortium name="Pathogen Informatics"/>
        </authorList>
    </citation>
    <scope>NUCLEOTIDE SEQUENCE</scope>
</reference>
<sequence length="302" mass="31731">MSRHSSDCSDSAGHLMYPMGRTHRGFLIAQQRNSQSTGLDLPAQVSRPDVVGSSRAGVQLSSMNKHHPYNLGMGLTSSSIIDSPAGGFQGLPHPISPPETPTSMQSFSSIGSSFTTPATTSTITATSSTTSYSGTATATSSASDNGTVSHSSTTETPSMTIPMPRNSGISATRPITPALTPTPSSPSSCATTPAALISERMLGPGSELLHNSCLTQSSSSTAIGNQKQYRNKSLRLDSSPDIPPGVSAYLEAAVLACIERHMFATQSDLIFPETKRNKQFKPAPINSDSDDVTWTDMVSLLY</sequence>
<feature type="region of interest" description="Disordered" evidence="1">
    <location>
        <begin position="83"/>
        <end position="166"/>
    </location>
</feature>
<dbReference type="EMBL" id="CAAALY010002628">
    <property type="protein sequence ID" value="VEL07860.1"/>
    <property type="molecule type" value="Genomic_DNA"/>
</dbReference>